<dbReference type="PRINTS" id="PR01590">
    <property type="entry name" value="HTHFIS"/>
</dbReference>
<keyword evidence="4" id="KW-0804">Transcription</keyword>
<evidence type="ECO:0000256" key="3">
    <source>
        <dbReference type="ARBA" id="ARBA00023015"/>
    </source>
</evidence>
<dbReference type="InterPro" id="IPR002078">
    <property type="entry name" value="Sigma_54_int"/>
</dbReference>
<evidence type="ECO:0000256" key="1">
    <source>
        <dbReference type="ARBA" id="ARBA00022741"/>
    </source>
</evidence>
<dbReference type="EMBL" id="UOET01000250">
    <property type="protein sequence ID" value="VAW28512.1"/>
    <property type="molecule type" value="Genomic_DNA"/>
</dbReference>
<accession>A0A3B0UQA4</accession>
<evidence type="ECO:0000256" key="4">
    <source>
        <dbReference type="ARBA" id="ARBA00023163"/>
    </source>
</evidence>
<dbReference type="Gene3D" id="1.10.10.60">
    <property type="entry name" value="Homeodomain-like"/>
    <property type="match status" value="1"/>
</dbReference>
<dbReference type="GO" id="GO:0005524">
    <property type="term" value="F:ATP binding"/>
    <property type="evidence" value="ECO:0007669"/>
    <property type="project" value="UniProtKB-KW"/>
</dbReference>
<proteinExistence type="predicted"/>
<dbReference type="PROSITE" id="PS50045">
    <property type="entry name" value="SIGMA54_INTERACT_4"/>
    <property type="match status" value="1"/>
</dbReference>
<dbReference type="GO" id="GO:0006355">
    <property type="term" value="P:regulation of DNA-templated transcription"/>
    <property type="evidence" value="ECO:0007669"/>
    <property type="project" value="InterPro"/>
</dbReference>
<dbReference type="SUPFAM" id="SSF46689">
    <property type="entry name" value="Homeodomain-like"/>
    <property type="match status" value="1"/>
</dbReference>
<sequence>EIERVGGKETIKIDIRVIASTKKDLKQLVNEGKFREDLYYRLSVFPLSIPPLRERKQDIPLLFKSFLSRFSNNSKYFVTEKAYEIIMNYDFPGNARELRNLSERLVLITPATTIDVKNIPVEIKYPARNILCANFENRSLNEIVEEIEKSAIVQAMEKSGGNKAKAAVRLGIPASTLKSKIYKYGLD</sequence>
<feature type="non-terminal residue" evidence="6">
    <location>
        <position position="1"/>
    </location>
</feature>
<dbReference type="PANTHER" id="PTHR32071:SF57">
    <property type="entry name" value="C4-DICARBOXYLATE TRANSPORT TRANSCRIPTIONAL REGULATORY PROTEIN DCTD"/>
    <property type="match status" value="1"/>
</dbReference>
<dbReference type="Pfam" id="PF25601">
    <property type="entry name" value="AAA_lid_14"/>
    <property type="match status" value="1"/>
</dbReference>
<reference evidence="6" key="1">
    <citation type="submission" date="2018-06" db="EMBL/GenBank/DDBJ databases">
        <authorList>
            <person name="Zhirakovskaya E."/>
        </authorList>
    </citation>
    <scope>NUCLEOTIDE SEQUENCE</scope>
</reference>
<gene>
    <name evidence="6" type="ORF">MNBD_BACTEROID07-87</name>
</gene>
<dbReference type="PANTHER" id="PTHR32071">
    <property type="entry name" value="TRANSCRIPTIONAL REGULATORY PROTEIN"/>
    <property type="match status" value="1"/>
</dbReference>
<evidence type="ECO:0000313" key="6">
    <source>
        <dbReference type="EMBL" id="VAW28512.1"/>
    </source>
</evidence>
<name>A0A3B0UQA4_9ZZZZ</name>
<dbReference type="InterPro" id="IPR009057">
    <property type="entry name" value="Homeodomain-like_sf"/>
</dbReference>
<keyword evidence="1" id="KW-0547">Nucleotide-binding</keyword>
<dbReference type="GO" id="GO:0043565">
    <property type="term" value="F:sequence-specific DNA binding"/>
    <property type="evidence" value="ECO:0007669"/>
    <property type="project" value="InterPro"/>
</dbReference>
<organism evidence="6">
    <name type="scientific">hydrothermal vent metagenome</name>
    <dbReference type="NCBI Taxonomy" id="652676"/>
    <lineage>
        <taxon>unclassified sequences</taxon>
        <taxon>metagenomes</taxon>
        <taxon>ecological metagenomes</taxon>
    </lineage>
</organism>
<dbReference type="Gene3D" id="3.40.50.300">
    <property type="entry name" value="P-loop containing nucleotide triphosphate hydrolases"/>
    <property type="match status" value="1"/>
</dbReference>
<dbReference type="Gene3D" id="1.10.8.60">
    <property type="match status" value="1"/>
</dbReference>
<dbReference type="InterPro" id="IPR058031">
    <property type="entry name" value="AAA_lid_NorR"/>
</dbReference>
<evidence type="ECO:0000259" key="5">
    <source>
        <dbReference type="PROSITE" id="PS50045"/>
    </source>
</evidence>
<keyword evidence="3" id="KW-0805">Transcription regulation</keyword>
<dbReference type="Pfam" id="PF00158">
    <property type="entry name" value="Sigma54_activat"/>
    <property type="match status" value="1"/>
</dbReference>
<dbReference type="InterPro" id="IPR027417">
    <property type="entry name" value="P-loop_NTPase"/>
</dbReference>
<keyword evidence="2" id="KW-0067">ATP-binding</keyword>
<feature type="domain" description="Sigma-54 factor interaction" evidence="5">
    <location>
        <begin position="1"/>
        <end position="107"/>
    </location>
</feature>
<dbReference type="InterPro" id="IPR002197">
    <property type="entry name" value="HTH_Fis"/>
</dbReference>
<evidence type="ECO:0000256" key="2">
    <source>
        <dbReference type="ARBA" id="ARBA00022840"/>
    </source>
</evidence>
<protein>
    <submittedName>
        <fullName evidence="6">Response regulator of zinc sigma-54-dependent two-component system</fullName>
    </submittedName>
</protein>
<dbReference type="AlphaFoldDB" id="A0A3B0UQA4"/>
<dbReference type="SUPFAM" id="SSF52540">
    <property type="entry name" value="P-loop containing nucleoside triphosphate hydrolases"/>
    <property type="match status" value="1"/>
</dbReference>
<dbReference type="Pfam" id="PF02954">
    <property type="entry name" value="HTH_8"/>
    <property type="match status" value="1"/>
</dbReference>